<dbReference type="SUPFAM" id="SSF55729">
    <property type="entry name" value="Acyl-CoA N-acyltransferases (Nat)"/>
    <property type="match status" value="1"/>
</dbReference>
<dbReference type="PROSITE" id="PS51186">
    <property type="entry name" value="GNAT"/>
    <property type="match status" value="1"/>
</dbReference>
<evidence type="ECO:0000256" key="1">
    <source>
        <dbReference type="ARBA" id="ARBA00022679"/>
    </source>
</evidence>
<dbReference type="Pfam" id="PF13508">
    <property type="entry name" value="Acetyltransf_7"/>
    <property type="match status" value="1"/>
</dbReference>
<dbReference type="GO" id="GO:0008080">
    <property type="term" value="F:N-acetyltransferase activity"/>
    <property type="evidence" value="ECO:0007669"/>
    <property type="project" value="InterPro"/>
</dbReference>
<dbReference type="CDD" id="cd04301">
    <property type="entry name" value="NAT_SF"/>
    <property type="match status" value="1"/>
</dbReference>
<protein>
    <submittedName>
        <fullName evidence="2">GNAT family N-acetyltransferase</fullName>
    </submittedName>
</protein>
<proteinExistence type="predicted"/>
<dbReference type="Proteomes" id="UP000501945">
    <property type="component" value="Chromosome"/>
</dbReference>
<organism evidence="2 3">
    <name type="scientific">Pseudolactococcus raffinolactis</name>
    <dbReference type="NCBI Taxonomy" id="1366"/>
    <lineage>
        <taxon>Bacteria</taxon>
        <taxon>Bacillati</taxon>
        <taxon>Bacillota</taxon>
        <taxon>Bacilli</taxon>
        <taxon>Lactobacillales</taxon>
        <taxon>Streptococcaceae</taxon>
        <taxon>Pseudolactococcus</taxon>
    </lineage>
</organism>
<evidence type="ECO:0000313" key="2">
    <source>
        <dbReference type="EMBL" id="QIW53481.1"/>
    </source>
</evidence>
<keyword evidence="1 2" id="KW-0808">Transferase</keyword>
<dbReference type="Gene3D" id="3.40.630.30">
    <property type="match status" value="1"/>
</dbReference>
<dbReference type="PANTHER" id="PTHR13947">
    <property type="entry name" value="GNAT FAMILY N-ACETYLTRANSFERASE"/>
    <property type="match status" value="1"/>
</dbReference>
<evidence type="ECO:0000313" key="3">
    <source>
        <dbReference type="Proteomes" id="UP000501945"/>
    </source>
</evidence>
<dbReference type="InterPro" id="IPR050769">
    <property type="entry name" value="NAT_camello-type"/>
</dbReference>
<sequence length="152" mass="17351">MIRELKLGEALPWDLLLNADPDREIVATYISESRVFVAENGHQAILGVLVLMPLSEDHHYEIMNVSVDPAHFRQGIGRALMTHALADIKARDKQAEIWIKTGDLTVDAIGLYESVGFEIVEVVKDYFVEHYAEPIYENGELLRHQVIMRLRK</sequence>
<dbReference type="RefSeq" id="WP_167838578.1">
    <property type="nucleotide sequence ID" value="NZ_CBCPKB010000024.1"/>
</dbReference>
<reference evidence="2 3" key="1">
    <citation type="submission" date="2019-12" db="EMBL/GenBank/DDBJ databases">
        <title>Whole genome sequences of Lactococcus raffinolactis strains isolated from sewage.</title>
        <authorList>
            <person name="Ybazeta G."/>
            <person name="Ross M."/>
            <person name="Brabant-Kirwan D."/>
            <person name="Saleh M."/>
            <person name="Dillon J.A."/>
            <person name="Splinter K."/>
            <person name="Nokhbeh R."/>
        </authorList>
    </citation>
    <scope>NUCLEOTIDE SEQUENCE [LARGE SCALE GENOMIC DNA]</scope>
    <source>
        <strain evidence="2 3">Lr_19_5</strain>
    </source>
</reference>
<dbReference type="AlphaFoldDB" id="A0A6H0UBH6"/>
<dbReference type="PANTHER" id="PTHR13947:SF37">
    <property type="entry name" value="LD18367P"/>
    <property type="match status" value="1"/>
</dbReference>
<dbReference type="EMBL" id="CP047616">
    <property type="protein sequence ID" value="QIW53481.1"/>
    <property type="molecule type" value="Genomic_DNA"/>
</dbReference>
<dbReference type="InterPro" id="IPR000182">
    <property type="entry name" value="GNAT_dom"/>
</dbReference>
<accession>A0A6H0UBH6</accession>
<name>A0A6H0UBH6_9LACT</name>
<dbReference type="InterPro" id="IPR016181">
    <property type="entry name" value="Acyl_CoA_acyltransferase"/>
</dbReference>
<gene>
    <name evidence="2" type="ORF">GU336_04610</name>
</gene>